<dbReference type="PRINTS" id="PR00463">
    <property type="entry name" value="EP450I"/>
</dbReference>
<keyword evidence="15" id="KW-0472">Membrane</keyword>
<dbReference type="GO" id="GO:0005789">
    <property type="term" value="C:endoplasmic reticulum membrane"/>
    <property type="evidence" value="ECO:0007669"/>
    <property type="project" value="UniProtKB-SubCell"/>
</dbReference>
<dbReference type="EMBL" id="ASGP02000002">
    <property type="protein sequence ID" value="KAH9522286.1"/>
    <property type="molecule type" value="Genomic_DNA"/>
</dbReference>
<keyword evidence="7" id="KW-0492">Microsome</keyword>
<feature type="transmembrane region" description="Helical" evidence="15">
    <location>
        <begin position="215"/>
        <end position="233"/>
    </location>
</feature>
<dbReference type="InterPro" id="IPR050705">
    <property type="entry name" value="Cytochrome_P450_3A"/>
</dbReference>
<dbReference type="Proteomes" id="UP000790347">
    <property type="component" value="Unassembled WGS sequence"/>
</dbReference>
<organism evidence="16 17">
    <name type="scientific">Dermatophagoides farinae</name>
    <name type="common">American house dust mite</name>
    <dbReference type="NCBI Taxonomy" id="6954"/>
    <lineage>
        <taxon>Eukaryota</taxon>
        <taxon>Metazoa</taxon>
        <taxon>Ecdysozoa</taxon>
        <taxon>Arthropoda</taxon>
        <taxon>Chelicerata</taxon>
        <taxon>Arachnida</taxon>
        <taxon>Acari</taxon>
        <taxon>Acariformes</taxon>
        <taxon>Sarcoptiformes</taxon>
        <taxon>Astigmata</taxon>
        <taxon>Psoroptidia</taxon>
        <taxon>Analgoidea</taxon>
        <taxon>Pyroglyphidae</taxon>
        <taxon>Dermatophagoidinae</taxon>
        <taxon>Dermatophagoides</taxon>
    </lineage>
</organism>
<proteinExistence type="inferred from homology"/>
<comment type="subcellular location">
    <subcellularLocation>
        <location evidence="3">Endoplasmic reticulum membrane</location>
        <topology evidence="3">Peripheral membrane protein</topology>
    </subcellularLocation>
    <subcellularLocation>
        <location evidence="2">Microsome membrane</location>
        <topology evidence="2">Peripheral membrane protein</topology>
    </subcellularLocation>
</comment>
<keyword evidence="17" id="KW-1185">Reference proteome</keyword>
<keyword evidence="15" id="KW-0812">Transmembrane</keyword>
<dbReference type="Pfam" id="PF00067">
    <property type="entry name" value="p450"/>
    <property type="match status" value="1"/>
</dbReference>
<dbReference type="InterPro" id="IPR002401">
    <property type="entry name" value="Cyt_P450_E_grp-I"/>
</dbReference>
<dbReference type="GO" id="GO:0020037">
    <property type="term" value="F:heme binding"/>
    <property type="evidence" value="ECO:0007669"/>
    <property type="project" value="InterPro"/>
</dbReference>
<feature type="coiled-coil region" evidence="14">
    <location>
        <begin position="276"/>
        <end position="306"/>
    </location>
</feature>
<keyword evidence="14" id="KW-0175">Coiled coil</keyword>
<keyword evidence="9 12" id="KW-0408">Iron</keyword>
<dbReference type="PANTHER" id="PTHR24302:SF15">
    <property type="entry name" value="FATTY-ACID PEROXYGENASE"/>
    <property type="match status" value="1"/>
</dbReference>
<evidence type="ECO:0000256" key="8">
    <source>
        <dbReference type="ARBA" id="ARBA00023002"/>
    </source>
</evidence>
<dbReference type="GO" id="GO:0016705">
    <property type="term" value="F:oxidoreductase activity, acting on paired donors, with incorporation or reduction of molecular oxygen"/>
    <property type="evidence" value="ECO:0007669"/>
    <property type="project" value="InterPro"/>
</dbReference>
<evidence type="ECO:0000256" key="1">
    <source>
        <dbReference type="ARBA" id="ARBA00001971"/>
    </source>
</evidence>
<dbReference type="InterPro" id="IPR017972">
    <property type="entry name" value="Cyt_P450_CS"/>
</dbReference>
<evidence type="ECO:0000256" key="5">
    <source>
        <dbReference type="ARBA" id="ARBA00022617"/>
    </source>
</evidence>
<evidence type="ECO:0000256" key="14">
    <source>
        <dbReference type="SAM" id="Coils"/>
    </source>
</evidence>
<keyword evidence="6 12" id="KW-0479">Metal-binding</keyword>
<gene>
    <name evidence="16" type="primary">TBXAS1_4</name>
    <name evidence="16" type="ORF">DERF_005873</name>
</gene>
<keyword evidence="10 13" id="KW-0503">Monooxygenase</keyword>
<evidence type="ECO:0000256" key="7">
    <source>
        <dbReference type="ARBA" id="ARBA00022848"/>
    </source>
</evidence>
<feature type="binding site" description="axial binding residue" evidence="12">
    <location>
        <position position="485"/>
    </location>
    <ligand>
        <name>heme</name>
        <dbReference type="ChEBI" id="CHEBI:30413"/>
    </ligand>
    <ligandPart>
        <name>Fe</name>
        <dbReference type="ChEBI" id="CHEBI:18248"/>
    </ligandPart>
</feature>
<evidence type="ECO:0000256" key="12">
    <source>
        <dbReference type="PIRSR" id="PIRSR602401-1"/>
    </source>
</evidence>
<dbReference type="PRINTS" id="PR00385">
    <property type="entry name" value="P450"/>
</dbReference>
<evidence type="ECO:0000256" key="3">
    <source>
        <dbReference type="ARBA" id="ARBA00004406"/>
    </source>
</evidence>
<keyword evidence="7" id="KW-0256">Endoplasmic reticulum</keyword>
<dbReference type="AlphaFoldDB" id="A0A922I546"/>
<comment type="similarity">
    <text evidence="4 13">Belongs to the cytochrome P450 family.</text>
</comment>
<keyword evidence="5 12" id="KW-0349">Heme</keyword>
<dbReference type="GO" id="GO:0008395">
    <property type="term" value="F:steroid hydroxylase activity"/>
    <property type="evidence" value="ECO:0007669"/>
    <property type="project" value="TreeGrafter"/>
</dbReference>
<protein>
    <submittedName>
        <fullName evidence="16">Thromboxane-A synthase</fullName>
    </submittedName>
</protein>
<evidence type="ECO:0000256" key="13">
    <source>
        <dbReference type="RuleBase" id="RU000461"/>
    </source>
</evidence>
<evidence type="ECO:0000256" key="9">
    <source>
        <dbReference type="ARBA" id="ARBA00023004"/>
    </source>
</evidence>
<evidence type="ECO:0000313" key="17">
    <source>
        <dbReference type="Proteomes" id="UP000790347"/>
    </source>
</evidence>
<evidence type="ECO:0000256" key="2">
    <source>
        <dbReference type="ARBA" id="ARBA00004174"/>
    </source>
</evidence>
<comment type="function">
    <text evidence="11">Cytochromes P450 are a group of heme-thiolate monooxygenases. They oxidize a variety of structurally unrelated compounds, including steroids, fatty acids, and xenobiotics.</text>
</comment>
<dbReference type="PROSITE" id="PS00086">
    <property type="entry name" value="CYTOCHROME_P450"/>
    <property type="match status" value="1"/>
</dbReference>
<dbReference type="PANTHER" id="PTHR24302">
    <property type="entry name" value="CYTOCHROME P450 FAMILY 3"/>
    <property type="match status" value="1"/>
</dbReference>
<dbReference type="InterPro" id="IPR001128">
    <property type="entry name" value="Cyt_P450"/>
</dbReference>
<comment type="caution">
    <text evidence="16">The sequence shown here is derived from an EMBL/GenBank/DDBJ whole genome shotgun (WGS) entry which is preliminary data.</text>
</comment>
<evidence type="ECO:0000256" key="6">
    <source>
        <dbReference type="ARBA" id="ARBA00022723"/>
    </source>
</evidence>
<evidence type="ECO:0000256" key="11">
    <source>
        <dbReference type="ARBA" id="ARBA00043906"/>
    </source>
</evidence>
<reference evidence="16" key="2">
    <citation type="journal article" date="2022" name="Res Sq">
        <title>Comparative Genomics Reveals Insights into the Divergent Evolution of Astigmatic Mites and Household Pest Adaptations.</title>
        <authorList>
            <person name="Xiong Q."/>
            <person name="Wan A.T.-Y."/>
            <person name="Liu X.-Y."/>
            <person name="Fung C.S.-H."/>
            <person name="Xiao X."/>
            <person name="Malainual N."/>
            <person name="Hou J."/>
            <person name="Wang L."/>
            <person name="Wang M."/>
            <person name="Yang K."/>
            <person name="Cui Y."/>
            <person name="Leung E."/>
            <person name="Nong W."/>
            <person name="Shin S.-K."/>
            <person name="Au S."/>
            <person name="Jeong K.Y."/>
            <person name="Chew F.T."/>
            <person name="Hui J."/>
            <person name="Leung T.F."/>
            <person name="Tungtrongchitr A."/>
            <person name="Zhong N."/>
            <person name="Liu Z."/>
            <person name="Tsui S."/>
        </authorList>
    </citation>
    <scope>NUCLEOTIDE SEQUENCE</scope>
    <source>
        <strain evidence="16">Derf</strain>
        <tissue evidence="16">Whole organism</tissue>
    </source>
</reference>
<dbReference type="FunFam" id="1.10.630.10:FF:000182">
    <property type="entry name" value="Cytochrome P450 3A4"/>
    <property type="match status" value="1"/>
</dbReference>
<accession>A0A922I546</accession>
<sequence length="539" mass="62273">MFGIFLLTVIILTFSSIFLYFRHKSRMAISNLQNRNIPVGKQPSFFNALLNNIRIELISQENIKKIGKVYGWEMFGGINLTIAEPELIQLILSKEFTNFPNRRKLNTDDPFFSNFLSTVELDKWKRIRAIVAPTFATGKLRRMKPCMDSICQTLIQNINNELANSNDSILNIKRFAGAFTMDTVLQVAFGCKIDSLIEPNNQIIVMARRLFNTDLSLKNIIAFVFAFFLPPFFSKIFNIRINGDVTDFFGKFAIDLIERKRKEFAKKDFSKASTFLEFLLEAEHELENQQQKIDNNTNNNISLENGDNDKKAIKYMNNDEIIAQCVLFFLAGYDTTATTITMALYYLALNPDKQQLAYEEVERIVSEFENGQQNDDKLQSLSFETIGKKFDYINGVVNETLRMTPPAPFTERRCMNDCLLSTEDGQFSVSIRKDDIIQIPIWCLHYNEEYFPESEKFCPERFGPDNDHKYPNYAYLPFGSGPRACVAKSLALMEAKLALIWLIKNFKFNKCDKTKIPVEFYNQGGLLSPRDIFLKVERR</sequence>
<dbReference type="OrthoDB" id="6490847at2759"/>
<name>A0A922I546_DERFA</name>
<evidence type="ECO:0000256" key="15">
    <source>
        <dbReference type="SAM" id="Phobius"/>
    </source>
</evidence>
<dbReference type="SUPFAM" id="SSF48264">
    <property type="entry name" value="Cytochrome P450"/>
    <property type="match status" value="1"/>
</dbReference>
<comment type="cofactor">
    <cofactor evidence="1 12">
        <name>heme</name>
        <dbReference type="ChEBI" id="CHEBI:30413"/>
    </cofactor>
</comment>
<dbReference type="GO" id="GO:0005506">
    <property type="term" value="F:iron ion binding"/>
    <property type="evidence" value="ECO:0007669"/>
    <property type="project" value="InterPro"/>
</dbReference>
<evidence type="ECO:0000313" key="16">
    <source>
        <dbReference type="EMBL" id="KAH9522286.1"/>
    </source>
</evidence>
<evidence type="ECO:0000256" key="4">
    <source>
        <dbReference type="ARBA" id="ARBA00010617"/>
    </source>
</evidence>
<keyword evidence="8 13" id="KW-0560">Oxidoreductase</keyword>
<feature type="transmembrane region" description="Helical" evidence="15">
    <location>
        <begin position="6"/>
        <end position="22"/>
    </location>
</feature>
<dbReference type="Gene3D" id="1.10.630.10">
    <property type="entry name" value="Cytochrome P450"/>
    <property type="match status" value="1"/>
</dbReference>
<keyword evidence="15" id="KW-1133">Transmembrane helix</keyword>
<dbReference type="InterPro" id="IPR036396">
    <property type="entry name" value="Cyt_P450_sf"/>
</dbReference>
<reference evidence="16" key="1">
    <citation type="submission" date="2013-05" db="EMBL/GenBank/DDBJ databases">
        <authorList>
            <person name="Yim A.K.Y."/>
            <person name="Chan T.F."/>
            <person name="Ji K.M."/>
            <person name="Liu X.Y."/>
            <person name="Zhou J.W."/>
            <person name="Li R.Q."/>
            <person name="Yang K.Y."/>
            <person name="Li J."/>
            <person name="Li M."/>
            <person name="Law P.T.W."/>
            <person name="Wu Y.L."/>
            <person name="Cai Z.L."/>
            <person name="Qin H."/>
            <person name="Bao Y."/>
            <person name="Leung R.K.K."/>
            <person name="Ng P.K.S."/>
            <person name="Zou J."/>
            <person name="Zhong X.J."/>
            <person name="Ran P.X."/>
            <person name="Zhong N.S."/>
            <person name="Liu Z.G."/>
            <person name="Tsui S.K.W."/>
        </authorList>
    </citation>
    <scope>NUCLEOTIDE SEQUENCE</scope>
    <source>
        <strain evidence="16">Derf</strain>
        <tissue evidence="16">Whole organism</tissue>
    </source>
</reference>
<evidence type="ECO:0000256" key="10">
    <source>
        <dbReference type="ARBA" id="ARBA00023033"/>
    </source>
</evidence>